<dbReference type="Proteomes" id="UP000076532">
    <property type="component" value="Unassembled WGS sequence"/>
</dbReference>
<dbReference type="GO" id="GO:0051082">
    <property type="term" value="F:unfolded protein binding"/>
    <property type="evidence" value="ECO:0007669"/>
    <property type="project" value="TreeGrafter"/>
</dbReference>
<proteinExistence type="inferred from homology"/>
<evidence type="ECO:0000256" key="1">
    <source>
        <dbReference type="ARBA" id="ARBA00004115"/>
    </source>
</evidence>
<keyword evidence="7" id="KW-0256">Endoplasmic reticulum</keyword>
<feature type="signal peptide" evidence="10">
    <location>
        <begin position="1"/>
        <end position="20"/>
    </location>
</feature>
<dbReference type="InterPro" id="IPR019623">
    <property type="entry name" value="Rot1"/>
</dbReference>
<organism evidence="11 12">
    <name type="scientific">Athelia psychrophila</name>
    <dbReference type="NCBI Taxonomy" id="1759441"/>
    <lineage>
        <taxon>Eukaryota</taxon>
        <taxon>Fungi</taxon>
        <taxon>Dikarya</taxon>
        <taxon>Basidiomycota</taxon>
        <taxon>Agaricomycotina</taxon>
        <taxon>Agaricomycetes</taxon>
        <taxon>Agaricomycetidae</taxon>
        <taxon>Atheliales</taxon>
        <taxon>Atheliaceae</taxon>
        <taxon>Athelia</taxon>
    </lineage>
</organism>
<evidence type="ECO:0000256" key="10">
    <source>
        <dbReference type="SAM" id="SignalP"/>
    </source>
</evidence>
<evidence type="ECO:0000313" key="12">
    <source>
        <dbReference type="Proteomes" id="UP000076532"/>
    </source>
</evidence>
<sequence length="218" mass="24151">MRLLWGLLATFLVAVSSVNGQWGGNVTTIVGTWSSGYRNVVTGPGFANPANLSFFIPKTSGISYSFSEDNFYEIARYRYISNATHMGCITGVLQWVHGNYTLNPNNTISMTPFQDGFQQIQDPCASQSIIIDPTYNYTEFYSLWTISQDPVTGYKLWLYEQDGTPLAPQYLVTASPNMLPTTNLRNVTNSAAPALTTTAGYITQGRRSHVGSVWNWGK</sequence>
<keyword evidence="12" id="KW-1185">Reference proteome</keyword>
<evidence type="ECO:0000256" key="4">
    <source>
        <dbReference type="ARBA" id="ARBA00017291"/>
    </source>
</evidence>
<comment type="subcellular location">
    <subcellularLocation>
        <location evidence="1">Endoplasmic reticulum membrane</location>
        <topology evidence="1">Single-pass type I membrane protein</topology>
    </subcellularLocation>
</comment>
<evidence type="ECO:0000256" key="8">
    <source>
        <dbReference type="ARBA" id="ARBA00022989"/>
    </source>
</evidence>
<gene>
    <name evidence="11" type="ORF">FIBSPDRAFT_832348</name>
</gene>
<accession>A0A166EMU2</accession>
<evidence type="ECO:0000313" key="11">
    <source>
        <dbReference type="EMBL" id="KZP15920.1"/>
    </source>
</evidence>
<keyword evidence="8" id="KW-1133">Transmembrane helix</keyword>
<keyword evidence="9" id="KW-0472">Membrane</keyword>
<feature type="chain" id="PRO_5007872853" description="Protein ROT1" evidence="10">
    <location>
        <begin position="21"/>
        <end position="218"/>
    </location>
</feature>
<evidence type="ECO:0000256" key="7">
    <source>
        <dbReference type="ARBA" id="ARBA00022824"/>
    </source>
</evidence>
<comment type="similarity">
    <text evidence="2">Belongs to the ROT1 family.</text>
</comment>
<name>A0A166EMU2_9AGAM</name>
<dbReference type="GO" id="GO:0005789">
    <property type="term" value="C:endoplasmic reticulum membrane"/>
    <property type="evidence" value="ECO:0007669"/>
    <property type="project" value="UniProtKB-SubCell"/>
</dbReference>
<dbReference type="Pfam" id="PF10681">
    <property type="entry name" value="Rot1"/>
    <property type="match status" value="1"/>
</dbReference>
<dbReference type="PANTHER" id="PTHR28090:SF1">
    <property type="entry name" value="PROTEIN ROT1"/>
    <property type="match status" value="1"/>
</dbReference>
<protein>
    <recommendedName>
        <fullName evidence="4">Protein ROT1</fullName>
    </recommendedName>
    <alternativeName>
        <fullName evidence="3">Protein rot1</fullName>
    </alternativeName>
</protein>
<dbReference type="OrthoDB" id="5327821at2759"/>
<dbReference type="EMBL" id="KV417599">
    <property type="protein sequence ID" value="KZP15920.1"/>
    <property type="molecule type" value="Genomic_DNA"/>
</dbReference>
<keyword evidence="5" id="KW-0812">Transmembrane</keyword>
<dbReference type="PANTHER" id="PTHR28090">
    <property type="entry name" value="PROTEIN ROT1"/>
    <property type="match status" value="1"/>
</dbReference>
<dbReference type="GO" id="GO:0006458">
    <property type="term" value="P:'de novo' protein folding"/>
    <property type="evidence" value="ECO:0007669"/>
    <property type="project" value="InterPro"/>
</dbReference>
<keyword evidence="6 10" id="KW-0732">Signal</keyword>
<evidence type="ECO:0000256" key="2">
    <source>
        <dbReference type="ARBA" id="ARBA00007149"/>
    </source>
</evidence>
<evidence type="ECO:0000256" key="9">
    <source>
        <dbReference type="ARBA" id="ARBA00023136"/>
    </source>
</evidence>
<dbReference type="AlphaFoldDB" id="A0A166EMU2"/>
<dbReference type="STRING" id="436010.A0A166EMU2"/>
<reference evidence="11 12" key="1">
    <citation type="journal article" date="2016" name="Mol. Biol. Evol.">
        <title>Comparative Genomics of Early-Diverging Mushroom-Forming Fungi Provides Insights into the Origins of Lignocellulose Decay Capabilities.</title>
        <authorList>
            <person name="Nagy L.G."/>
            <person name="Riley R."/>
            <person name="Tritt A."/>
            <person name="Adam C."/>
            <person name="Daum C."/>
            <person name="Floudas D."/>
            <person name="Sun H."/>
            <person name="Yadav J.S."/>
            <person name="Pangilinan J."/>
            <person name="Larsson K.H."/>
            <person name="Matsuura K."/>
            <person name="Barry K."/>
            <person name="Labutti K."/>
            <person name="Kuo R."/>
            <person name="Ohm R.A."/>
            <person name="Bhattacharya S.S."/>
            <person name="Shirouzu T."/>
            <person name="Yoshinaga Y."/>
            <person name="Martin F.M."/>
            <person name="Grigoriev I.V."/>
            <person name="Hibbett D.S."/>
        </authorList>
    </citation>
    <scope>NUCLEOTIDE SEQUENCE [LARGE SCALE GENOMIC DNA]</scope>
    <source>
        <strain evidence="11 12">CBS 109695</strain>
    </source>
</reference>
<evidence type="ECO:0000256" key="6">
    <source>
        <dbReference type="ARBA" id="ARBA00022729"/>
    </source>
</evidence>
<evidence type="ECO:0000256" key="5">
    <source>
        <dbReference type="ARBA" id="ARBA00022692"/>
    </source>
</evidence>
<evidence type="ECO:0000256" key="3">
    <source>
        <dbReference type="ARBA" id="ARBA00016195"/>
    </source>
</evidence>